<proteinExistence type="predicted"/>
<name>A0A0A9AC62_ARUDO</name>
<accession>A0A0A9AC62</accession>
<protein>
    <submittedName>
        <fullName evidence="1">Uncharacterized protein</fullName>
    </submittedName>
</protein>
<reference evidence="1" key="2">
    <citation type="journal article" date="2015" name="Data Brief">
        <title>Shoot transcriptome of the giant reed, Arundo donax.</title>
        <authorList>
            <person name="Barrero R.A."/>
            <person name="Guerrero F.D."/>
            <person name="Moolhuijzen P."/>
            <person name="Goolsby J.A."/>
            <person name="Tidwell J."/>
            <person name="Bellgard S.E."/>
            <person name="Bellgard M.I."/>
        </authorList>
    </citation>
    <scope>NUCLEOTIDE SEQUENCE</scope>
    <source>
        <tissue evidence="1">Shoot tissue taken approximately 20 cm above the soil surface</tissue>
    </source>
</reference>
<evidence type="ECO:0000313" key="1">
    <source>
        <dbReference type="EMBL" id="JAD44647.1"/>
    </source>
</evidence>
<sequence>MFFELGVQGWSSCSILAFESKRLPYIFSLTPPPRPGTVPVFPFYSLSGGRHIFVPRTNCQNYCSHISFFHLPWFVWPGWPHAPAGSCGVPRGVRGDDKPIVRSLAPLPWRQSQMTLCRAVHCSE</sequence>
<organism evidence="1">
    <name type="scientific">Arundo donax</name>
    <name type="common">Giant reed</name>
    <name type="synonym">Donax arundinaceus</name>
    <dbReference type="NCBI Taxonomy" id="35708"/>
    <lineage>
        <taxon>Eukaryota</taxon>
        <taxon>Viridiplantae</taxon>
        <taxon>Streptophyta</taxon>
        <taxon>Embryophyta</taxon>
        <taxon>Tracheophyta</taxon>
        <taxon>Spermatophyta</taxon>
        <taxon>Magnoliopsida</taxon>
        <taxon>Liliopsida</taxon>
        <taxon>Poales</taxon>
        <taxon>Poaceae</taxon>
        <taxon>PACMAD clade</taxon>
        <taxon>Arundinoideae</taxon>
        <taxon>Arundineae</taxon>
        <taxon>Arundo</taxon>
    </lineage>
</organism>
<reference evidence="1" key="1">
    <citation type="submission" date="2014-09" db="EMBL/GenBank/DDBJ databases">
        <authorList>
            <person name="Magalhaes I.L.F."/>
            <person name="Oliveira U."/>
            <person name="Santos F.R."/>
            <person name="Vidigal T.H.D.A."/>
            <person name="Brescovit A.D."/>
            <person name="Santos A.J."/>
        </authorList>
    </citation>
    <scope>NUCLEOTIDE SEQUENCE</scope>
    <source>
        <tissue evidence="1">Shoot tissue taken approximately 20 cm above the soil surface</tissue>
    </source>
</reference>
<dbReference type="EMBL" id="GBRH01253248">
    <property type="protein sequence ID" value="JAD44647.1"/>
    <property type="molecule type" value="Transcribed_RNA"/>
</dbReference>
<dbReference type="AlphaFoldDB" id="A0A0A9AC62"/>